<dbReference type="CDD" id="cd16922">
    <property type="entry name" value="HATPase_EvgS-ArcB-TorS-like"/>
    <property type="match status" value="1"/>
</dbReference>
<feature type="domain" description="PAC" evidence="14">
    <location>
        <begin position="553"/>
        <end position="605"/>
    </location>
</feature>
<dbReference type="InterPro" id="IPR003018">
    <property type="entry name" value="GAF"/>
</dbReference>
<keyword evidence="7" id="KW-0902">Two-component regulatory system</keyword>
<accession>A0ABR8ANP5</accession>
<dbReference type="Pfam" id="PF02518">
    <property type="entry name" value="HATPase_c"/>
    <property type="match status" value="1"/>
</dbReference>
<feature type="domain" description="PAC" evidence="14">
    <location>
        <begin position="800"/>
        <end position="852"/>
    </location>
</feature>
<dbReference type="SMART" id="SM00388">
    <property type="entry name" value="HisKA"/>
    <property type="match status" value="1"/>
</dbReference>
<dbReference type="InterPro" id="IPR013655">
    <property type="entry name" value="PAS_fold_3"/>
</dbReference>
<keyword evidence="5" id="KW-0808">Transferase</keyword>
<feature type="domain" description="PAC" evidence="14">
    <location>
        <begin position="928"/>
        <end position="980"/>
    </location>
</feature>
<dbReference type="InterPro" id="IPR000700">
    <property type="entry name" value="PAS-assoc_C"/>
</dbReference>
<dbReference type="InterPro" id="IPR000014">
    <property type="entry name" value="PAS"/>
</dbReference>
<feature type="domain" description="Histidine kinase" evidence="11">
    <location>
        <begin position="1295"/>
        <end position="1525"/>
    </location>
</feature>
<dbReference type="Gene3D" id="3.30.565.10">
    <property type="entry name" value="Histidine kinase-like ATPase, C-terminal domain"/>
    <property type="match status" value="1"/>
</dbReference>
<dbReference type="Pfam" id="PF08447">
    <property type="entry name" value="PAS_3"/>
    <property type="match status" value="3"/>
</dbReference>
<dbReference type="Gene3D" id="3.30.450.40">
    <property type="match status" value="1"/>
</dbReference>
<dbReference type="InterPro" id="IPR003661">
    <property type="entry name" value="HisK_dim/P_dom"/>
</dbReference>
<dbReference type="Gene3D" id="3.40.50.2300">
    <property type="match status" value="2"/>
</dbReference>
<feature type="domain" description="PAS" evidence="13">
    <location>
        <begin position="351"/>
        <end position="421"/>
    </location>
</feature>
<dbReference type="EC" id="2.7.13.3" evidence="3"/>
<protein>
    <recommendedName>
        <fullName evidence="3">histidine kinase</fullName>
        <ecNumber evidence="3">2.7.13.3</ecNumber>
    </recommendedName>
</protein>
<name>A0ABR8ANP5_9CYAN</name>
<organism evidence="15 16">
    <name type="scientific">Calothrix parietina FACHB-288</name>
    <dbReference type="NCBI Taxonomy" id="2692896"/>
    <lineage>
        <taxon>Bacteria</taxon>
        <taxon>Bacillati</taxon>
        <taxon>Cyanobacteriota</taxon>
        <taxon>Cyanophyceae</taxon>
        <taxon>Nostocales</taxon>
        <taxon>Calotrichaceae</taxon>
        <taxon>Calothrix</taxon>
    </lineage>
</organism>
<dbReference type="InterPro" id="IPR036890">
    <property type="entry name" value="HATPase_C_sf"/>
</dbReference>
<dbReference type="SUPFAM" id="SSF52172">
    <property type="entry name" value="CheY-like"/>
    <property type="match status" value="2"/>
</dbReference>
<feature type="domain" description="PAS" evidence="13">
    <location>
        <begin position="732"/>
        <end position="803"/>
    </location>
</feature>
<dbReference type="PROSITE" id="PS50113">
    <property type="entry name" value="PAC"/>
    <property type="match status" value="6"/>
</dbReference>
<dbReference type="InterPro" id="IPR005467">
    <property type="entry name" value="His_kinase_dom"/>
</dbReference>
<dbReference type="CDD" id="cd00130">
    <property type="entry name" value="PAS"/>
    <property type="match status" value="5"/>
</dbReference>
<dbReference type="InterPro" id="IPR029016">
    <property type="entry name" value="GAF-like_dom_sf"/>
</dbReference>
<feature type="domain" description="PAC" evidence="14">
    <location>
        <begin position="679"/>
        <end position="731"/>
    </location>
</feature>
<evidence type="ECO:0000256" key="3">
    <source>
        <dbReference type="ARBA" id="ARBA00012438"/>
    </source>
</evidence>
<evidence type="ECO:0000259" key="14">
    <source>
        <dbReference type="PROSITE" id="PS50113"/>
    </source>
</evidence>
<dbReference type="SUPFAM" id="SSF55785">
    <property type="entry name" value="PYP-like sensor domain (PAS domain)"/>
    <property type="match status" value="7"/>
</dbReference>
<dbReference type="PANTHER" id="PTHR43047">
    <property type="entry name" value="TWO-COMPONENT HISTIDINE PROTEIN KINASE"/>
    <property type="match status" value="1"/>
</dbReference>
<dbReference type="InterPro" id="IPR004358">
    <property type="entry name" value="Sig_transdc_His_kin-like_C"/>
</dbReference>
<evidence type="ECO:0000259" key="10">
    <source>
        <dbReference type="PROSITE" id="PS50046"/>
    </source>
</evidence>
<dbReference type="SMART" id="SM00387">
    <property type="entry name" value="HATPase_c"/>
    <property type="match status" value="1"/>
</dbReference>
<comment type="caution">
    <text evidence="15">The sequence shown here is derived from an EMBL/GenBank/DDBJ whole genome shotgun (WGS) entry which is preliminary data.</text>
</comment>
<keyword evidence="6" id="KW-0418">Kinase</keyword>
<dbReference type="InterPro" id="IPR001789">
    <property type="entry name" value="Sig_transdc_resp-reg_receiver"/>
</dbReference>
<comment type="caution">
    <text evidence="8">Lacks conserved residue(s) required for the propagation of feature annotation.</text>
</comment>
<dbReference type="PROSITE" id="PS50112">
    <property type="entry name" value="PAS"/>
    <property type="match status" value="6"/>
</dbReference>
<feature type="domain" description="PAS" evidence="13">
    <location>
        <begin position="1006"/>
        <end position="1076"/>
    </location>
</feature>
<dbReference type="Pfam" id="PF01590">
    <property type="entry name" value="GAF"/>
    <property type="match status" value="1"/>
</dbReference>
<dbReference type="InterPro" id="IPR001610">
    <property type="entry name" value="PAC"/>
</dbReference>
<evidence type="ECO:0000256" key="9">
    <source>
        <dbReference type="SAM" id="Coils"/>
    </source>
</evidence>
<dbReference type="NCBIfam" id="TIGR00229">
    <property type="entry name" value="sensory_box"/>
    <property type="match status" value="7"/>
</dbReference>
<feature type="coiled-coil region" evidence="9">
    <location>
        <begin position="1261"/>
        <end position="1288"/>
    </location>
</feature>
<reference evidence="15 16" key="1">
    <citation type="journal article" date="2020" name="ISME J.">
        <title>Comparative genomics reveals insights into cyanobacterial evolution and habitat adaptation.</title>
        <authorList>
            <person name="Chen M.Y."/>
            <person name="Teng W.K."/>
            <person name="Zhao L."/>
            <person name="Hu C.X."/>
            <person name="Zhou Y.K."/>
            <person name="Han B.P."/>
            <person name="Song L.R."/>
            <person name="Shu W.S."/>
        </authorList>
    </citation>
    <scope>NUCLEOTIDE SEQUENCE [LARGE SCALE GENOMIC DNA]</scope>
    <source>
        <strain evidence="15 16">FACHB-288</strain>
    </source>
</reference>
<keyword evidence="16" id="KW-1185">Reference proteome</keyword>
<comment type="similarity">
    <text evidence="2">In the N-terminal section; belongs to the phytochrome family.</text>
</comment>
<dbReference type="SMART" id="SM00065">
    <property type="entry name" value="GAF"/>
    <property type="match status" value="1"/>
</dbReference>
<feature type="modified residue" description="4-aspartylphosphate" evidence="8">
    <location>
        <position position="1602"/>
    </location>
</feature>
<sequence>MATSHYSILILEDSPENRSIYRKYLNQDLLATYNVIEAESGIAAWAQLRQNQPDLILLNEQLPDIGGLEFLQQLREQFDDSQIPAIILADLANEAIASGATQYLASEFLEKSQLTSAKLCQTLHFTLEKTHLKQQLKVQAQQQQFLARTLQRIHQCLQLEELLTTTVNELREFLQVDRVLLCQLNASIKDTVISDSILPQSQSGLNNQIQDICWQEHQRIANTNSDIWAIPDIQAAELTACHLELLEKFHVKAHLVVPILLKYESNGDFSPVLWGLLIVHHCRATRQWQTHELDLLTQLSVHLAVAIQQAQMYENVQNLNSVGLIPEEREMNEKKRLEKERQEALAALKASEAELRGLFNAMVDVILVVDKQGRYLKIAPTGADKLYLPPEELIGKTAHEILPHHLAEQFVSLIGETLATQATKECEYSLHIGNQDLWFHAKVSPISAETVIWAARDITAAKRHEIIQKNAEQALQENQILLRVIMDSLPMSIFWKDQNYRYLGCNRQFLIDAGLTSTAEIFGKTDFEMVWQEQAPIYQADDRLVMESRQPKFNIEEPITKSGNLHRWLRTNKVPLHRPDGEIIGILGSYEDITERKAIEQALQESERRYATLAASAPVGIFRTDAQGNCLYVNHVWCENTGLTPQQAAGQGWAVALHPEDRDIVAAQWHHLIQTEETFSLEYRFLRPDGLENWVFGQAVPEKNPDGTVIGYIGTITNINRSKKAEAALRHSQNLYRTLVDNFPNGAFVLYDRDLRYVLVGGLELARAGFNKSDMEGKTVWEIFPPETCEIIAPMLYKALAGETVIAEVPYQESLYLTHYIPVRDEQGNVIAGILMTQNITERKQAENALRDSEEKFRQFAENSHQVMLLRQIDSGELLYVNPIYEEVWGRSCDSLLASPNSWQDALHPDDVPRIEATYQATAGQGFFSEEYRIIRPDGSIRWIWGRCFPIQDRTGKIYRIGAIAEDITKRKQTEQERDRLLQILALQNQTLEQEVARRTAELQQSENRFRNLVETSSDWVWEVNESGVYTYVSPQIINILGYYPEEVLGKTPFDLMPPQEAERVLNEFMKFVSVQAPFQCLENTNCHKDGRLIILETSAVPIFDADGQFRGYRGMDRDITARKRSQAQLQEAEIQLRNLSDRLKLAVTSAKIGIWDWDLLNDSILWDERMYELFGVSPENFDISQGAEAKLEQLFHPDDTVALKTTIQQVIAGDGELETEVRIILADGKIRTLKAYGLVQRDSQGQIQRLIGIAYDISERKLAEIQLQQTNQQLATSNAELARATRLKDEFLATMSHELRTPLNAILGLSEALQEEVFGVINDKQRRSLQTIERSGKHLLELINDILDLSKIEAGQLELHYTQIAISPLCQASLTFIKQQALQKRIQLEVNIQPHLPKLMVDERRIRQVLINLLNNAVKFTPEGGRITLEVTHQKLAQAAEMTSAQNFIRIAVIDTGIGIAPKNLNKLFQPFIQIDSALNRQYNGTGLGLVLVKRLVEIHGGKVGVSSEPGIGSCFSVDLPCGNISEVADSVQSLSSELNSTLIATAKDSPLILLAEDNEANILTFSGYLEAVGYRLILAKTGQEAIALSKSQSPNLILMDIQMPGVDGLEAIKQIRADSHCVNIPIIALTALAMPGDREQCLAGGANEYLCKPVKLQQLAALIQQLLDASN</sequence>
<gene>
    <name evidence="15" type="ORF">H6G24_36290</name>
</gene>
<dbReference type="Gene3D" id="2.10.70.100">
    <property type="match status" value="1"/>
</dbReference>
<dbReference type="PROSITE" id="PS50110">
    <property type="entry name" value="RESPONSE_REGULATORY"/>
    <property type="match status" value="2"/>
</dbReference>
<feature type="domain" description="PAC" evidence="14">
    <location>
        <begin position="1080"/>
        <end position="1132"/>
    </location>
</feature>
<dbReference type="SUPFAM" id="SSF55874">
    <property type="entry name" value="ATPase domain of HSP90 chaperone/DNA topoisomerase II/histidine kinase"/>
    <property type="match status" value="1"/>
</dbReference>
<dbReference type="CDD" id="cd00082">
    <property type="entry name" value="HisKA"/>
    <property type="match status" value="1"/>
</dbReference>
<dbReference type="SMART" id="SM00448">
    <property type="entry name" value="REC"/>
    <property type="match status" value="2"/>
</dbReference>
<feature type="domain" description="Response regulatory" evidence="12">
    <location>
        <begin position="7"/>
        <end position="126"/>
    </location>
</feature>
<evidence type="ECO:0000256" key="1">
    <source>
        <dbReference type="ARBA" id="ARBA00000085"/>
    </source>
</evidence>
<dbReference type="Pfam" id="PF00989">
    <property type="entry name" value="PAS"/>
    <property type="match status" value="1"/>
</dbReference>
<evidence type="ECO:0000256" key="6">
    <source>
        <dbReference type="ARBA" id="ARBA00022777"/>
    </source>
</evidence>
<feature type="coiled-coil region" evidence="9">
    <location>
        <begin position="1123"/>
        <end position="1150"/>
    </location>
</feature>
<keyword evidence="9" id="KW-0175">Coiled coil</keyword>
<dbReference type="InterPro" id="IPR036097">
    <property type="entry name" value="HisK_dim/P_sf"/>
</dbReference>
<dbReference type="InterPro" id="IPR013767">
    <property type="entry name" value="PAS_fold"/>
</dbReference>
<evidence type="ECO:0000259" key="13">
    <source>
        <dbReference type="PROSITE" id="PS50112"/>
    </source>
</evidence>
<dbReference type="InterPro" id="IPR011006">
    <property type="entry name" value="CheY-like_superfamily"/>
</dbReference>
<evidence type="ECO:0000256" key="5">
    <source>
        <dbReference type="ARBA" id="ARBA00022679"/>
    </source>
</evidence>
<feature type="coiled-coil region" evidence="9">
    <location>
        <begin position="327"/>
        <end position="354"/>
    </location>
</feature>
<comment type="catalytic activity">
    <reaction evidence="1">
        <text>ATP + protein L-histidine = ADP + protein N-phospho-L-histidine.</text>
        <dbReference type="EC" id="2.7.13.3"/>
    </reaction>
</comment>
<evidence type="ECO:0000259" key="12">
    <source>
        <dbReference type="PROSITE" id="PS50110"/>
    </source>
</evidence>
<evidence type="ECO:0000313" key="15">
    <source>
        <dbReference type="EMBL" id="MBD2200843.1"/>
    </source>
</evidence>
<proteinExistence type="inferred from homology"/>
<dbReference type="InterPro" id="IPR016132">
    <property type="entry name" value="Phyto_chromo_attachment"/>
</dbReference>
<dbReference type="SMART" id="SM00091">
    <property type="entry name" value="PAS"/>
    <property type="match status" value="7"/>
</dbReference>
<evidence type="ECO:0000256" key="4">
    <source>
        <dbReference type="ARBA" id="ARBA00022553"/>
    </source>
</evidence>
<feature type="domain" description="Response regulatory" evidence="12">
    <location>
        <begin position="1553"/>
        <end position="1669"/>
    </location>
</feature>
<feature type="domain" description="Phytochrome chromophore attachment site" evidence="10">
    <location>
        <begin position="158"/>
        <end position="302"/>
    </location>
</feature>
<dbReference type="SMART" id="SM00086">
    <property type="entry name" value="PAC"/>
    <property type="match status" value="5"/>
</dbReference>
<feature type="domain" description="PAS" evidence="13">
    <location>
        <begin position="606"/>
        <end position="676"/>
    </location>
</feature>
<feature type="coiled-coil region" evidence="9">
    <location>
        <begin position="982"/>
        <end position="1009"/>
    </location>
</feature>
<dbReference type="InterPro" id="IPR035965">
    <property type="entry name" value="PAS-like_dom_sf"/>
</dbReference>
<feature type="domain" description="PAS" evidence="13">
    <location>
        <begin position="853"/>
        <end position="926"/>
    </location>
</feature>
<dbReference type="Gene3D" id="3.30.450.20">
    <property type="entry name" value="PAS domain"/>
    <property type="match status" value="7"/>
</dbReference>
<dbReference type="InterPro" id="IPR013656">
    <property type="entry name" value="PAS_4"/>
</dbReference>
<dbReference type="EMBL" id="JACJQH010000120">
    <property type="protein sequence ID" value="MBD2200843.1"/>
    <property type="molecule type" value="Genomic_DNA"/>
</dbReference>
<dbReference type="Pfam" id="PF08448">
    <property type="entry name" value="PAS_4"/>
    <property type="match status" value="3"/>
</dbReference>
<dbReference type="CDD" id="cd00156">
    <property type="entry name" value="REC"/>
    <property type="match status" value="1"/>
</dbReference>
<dbReference type="SUPFAM" id="SSF47384">
    <property type="entry name" value="Homodimeric domain of signal transducing histidine kinase"/>
    <property type="match status" value="1"/>
</dbReference>
<dbReference type="PROSITE" id="PS50046">
    <property type="entry name" value="PHYTOCHROME_2"/>
    <property type="match status" value="1"/>
</dbReference>
<dbReference type="PROSITE" id="PS50109">
    <property type="entry name" value="HIS_KIN"/>
    <property type="match status" value="1"/>
</dbReference>
<feature type="domain" description="PAS" evidence="13">
    <location>
        <begin position="1140"/>
        <end position="1215"/>
    </location>
</feature>
<dbReference type="RefSeq" id="WP_190550487.1">
    <property type="nucleotide sequence ID" value="NZ_CAWPNO010000025.1"/>
</dbReference>
<evidence type="ECO:0000313" key="16">
    <source>
        <dbReference type="Proteomes" id="UP000658514"/>
    </source>
</evidence>
<dbReference type="CDD" id="cd17546">
    <property type="entry name" value="REC_hyHK_CKI1_RcsC-like"/>
    <property type="match status" value="1"/>
</dbReference>
<dbReference type="Pfam" id="PF00512">
    <property type="entry name" value="HisKA"/>
    <property type="match status" value="1"/>
</dbReference>
<evidence type="ECO:0000256" key="7">
    <source>
        <dbReference type="ARBA" id="ARBA00023012"/>
    </source>
</evidence>
<evidence type="ECO:0000259" key="11">
    <source>
        <dbReference type="PROSITE" id="PS50109"/>
    </source>
</evidence>
<dbReference type="PANTHER" id="PTHR43047:SF63">
    <property type="entry name" value="HISTIDINE KINASE"/>
    <property type="match status" value="1"/>
</dbReference>
<dbReference type="Gene3D" id="1.10.287.130">
    <property type="match status" value="1"/>
</dbReference>
<dbReference type="SUPFAM" id="SSF55781">
    <property type="entry name" value="GAF domain-like"/>
    <property type="match status" value="1"/>
</dbReference>
<dbReference type="Proteomes" id="UP000658514">
    <property type="component" value="Unassembled WGS sequence"/>
</dbReference>
<evidence type="ECO:0000256" key="8">
    <source>
        <dbReference type="PROSITE-ProRule" id="PRU00169"/>
    </source>
</evidence>
<dbReference type="PRINTS" id="PR00344">
    <property type="entry name" value="BCTRLSENSOR"/>
</dbReference>
<evidence type="ECO:0000256" key="2">
    <source>
        <dbReference type="ARBA" id="ARBA00006402"/>
    </source>
</evidence>
<keyword evidence="4 8" id="KW-0597">Phosphoprotein</keyword>
<dbReference type="InterPro" id="IPR003594">
    <property type="entry name" value="HATPase_dom"/>
</dbReference>
<feature type="domain" description="PAC" evidence="14">
    <location>
        <begin position="1218"/>
        <end position="1270"/>
    </location>
</feature>
<feature type="coiled-coil region" evidence="9">
    <location>
        <begin position="836"/>
        <end position="863"/>
    </location>
</feature>
<dbReference type="Pfam" id="PF00072">
    <property type="entry name" value="Response_reg"/>
    <property type="match status" value="2"/>
</dbReference>